<feature type="transmembrane region" description="Helical" evidence="1">
    <location>
        <begin position="183"/>
        <end position="204"/>
    </location>
</feature>
<evidence type="ECO:0000313" key="3">
    <source>
        <dbReference type="Proteomes" id="UP000824071"/>
    </source>
</evidence>
<dbReference type="PANTHER" id="PTHR41309:SF2">
    <property type="entry name" value="MEMBRANE PROTEIN"/>
    <property type="match status" value="1"/>
</dbReference>
<gene>
    <name evidence="2" type="ORF">IAC53_06045</name>
</gene>
<dbReference type="Proteomes" id="UP000824071">
    <property type="component" value="Unassembled WGS sequence"/>
</dbReference>
<feature type="transmembrane region" description="Helical" evidence="1">
    <location>
        <begin position="146"/>
        <end position="171"/>
    </location>
</feature>
<keyword evidence="1" id="KW-0812">Transmembrane</keyword>
<accession>A0A9D1LE34</accession>
<feature type="transmembrane region" description="Helical" evidence="1">
    <location>
        <begin position="12"/>
        <end position="32"/>
    </location>
</feature>
<proteinExistence type="predicted"/>
<dbReference type="EMBL" id="DVMW01000036">
    <property type="protein sequence ID" value="HIU36145.1"/>
    <property type="molecule type" value="Genomic_DNA"/>
</dbReference>
<comment type="caution">
    <text evidence="2">The sequence shown here is derived from an EMBL/GenBank/DDBJ whole genome shotgun (WGS) entry which is preliminary data.</text>
</comment>
<organism evidence="2 3">
    <name type="scientific">Candidatus Fimenecus excrementigallinarum</name>
    <dbReference type="NCBI Taxonomy" id="2840816"/>
    <lineage>
        <taxon>Bacteria</taxon>
        <taxon>Bacillati</taxon>
        <taxon>Bacillota</taxon>
        <taxon>Clostridia</taxon>
        <taxon>Candidatus Fimenecus</taxon>
    </lineage>
</organism>
<dbReference type="PANTHER" id="PTHR41309">
    <property type="entry name" value="MEMBRANE PROTEIN-RELATED"/>
    <property type="match status" value="1"/>
</dbReference>
<feature type="transmembrane region" description="Helical" evidence="1">
    <location>
        <begin position="111"/>
        <end position="134"/>
    </location>
</feature>
<evidence type="ECO:0000313" key="2">
    <source>
        <dbReference type="EMBL" id="HIU36145.1"/>
    </source>
</evidence>
<feature type="transmembrane region" description="Helical" evidence="1">
    <location>
        <begin position="38"/>
        <end position="56"/>
    </location>
</feature>
<keyword evidence="1" id="KW-0472">Membrane</keyword>
<name>A0A9D1LE34_9FIRM</name>
<reference evidence="2" key="2">
    <citation type="journal article" date="2021" name="PeerJ">
        <title>Extensive microbial diversity within the chicken gut microbiome revealed by metagenomics and culture.</title>
        <authorList>
            <person name="Gilroy R."/>
            <person name="Ravi A."/>
            <person name="Getino M."/>
            <person name="Pursley I."/>
            <person name="Horton D.L."/>
            <person name="Alikhan N.F."/>
            <person name="Baker D."/>
            <person name="Gharbi K."/>
            <person name="Hall N."/>
            <person name="Watson M."/>
            <person name="Adriaenssens E.M."/>
            <person name="Foster-Nyarko E."/>
            <person name="Jarju S."/>
            <person name="Secka A."/>
            <person name="Antonio M."/>
            <person name="Oren A."/>
            <person name="Chaudhuri R.R."/>
            <person name="La Ragione R."/>
            <person name="Hildebrand F."/>
            <person name="Pallen M.J."/>
        </authorList>
    </citation>
    <scope>NUCLEOTIDE SEQUENCE</scope>
    <source>
        <strain evidence="2">ChiGjej1B1-19959</strain>
    </source>
</reference>
<feature type="transmembrane region" description="Helical" evidence="1">
    <location>
        <begin position="81"/>
        <end position="105"/>
    </location>
</feature>
<dbReference type="Pfam" id="PF13346">
    <property type="entry name" value="ABC2_membrane_5"/>
    <property type="match status" value="1"/>
</dbReference>
<evidence type="ECO:0000256" key="1">
    <source>
        <dbReference type="SAM" id="Phobius"/>
    </source>
</evidence>
<reference evidence="2" key="1">
    <citation type="submission" date="2020-10" db="EMBL/GenBank/DDBJ databases">
        <authorList>
            <person name="Gilroy R."/>
        </authorList>
    </citation>
    <scope>NUCLEOTIDE SEQUENCE</scope>
    <source>
        <strain evidence="2">ChiGjej1B1-19959</strain>
    </source>
</reference>
<sequence length="216" mass="22918">MKGLLLKDIYMAVKYCRLYVLMALIFALVSVWSDNLLFAAYPVLLASAVPVNLLAYDEKDKWALCAGALPVTRAQLVSVKYLMTLIALGISLLFAGLGLSVNALATGGAHVSALLSYLCLFFGAGLLCPALMLPIVFRLGVEKGRFVYICVLLLFFGLLSAAGVLGAAMGASFEALALSAGQIAGLLALMLLLCAALFAGSWLLSVRVYAKRDLPF</sequence>
<dbReference type="AlphaFoldDB" id="A0A9D1LE34"/>
<keyword evidence="1" id="KW-1133">Transmembrane helix</keyword>
<dbReference type="InterPro" id="IPR025699">
    <property type="entry name" value="ABC2_memb-like"/>
</dbReference>
<protein>
    <submittedName>
        <fullName evidence="2">ABC-2 transporter permease</fullName>
    </submittedName>
</protein>